<comment type="caution">
    <text evidence="4">The sequence shown here is derived from an EMBL/GenBank/DDBJ whole genome shotgun (WGS) entry which is preliminary data.</text>
</comment>
<dbReference type="Gene3D" id="3.40.50.300">
    <property type="entry name" value="P-loop containing nucleotide triphosphate hydrolases"/>
    <property type="match status" value="1"/>
</dbReference>
<dbReference type="GO" id="GO:0005525">
    <property type="term" value="F:GTP binding"/>
    <property type="evidence" value="ECO:0007669"/>
    <property type="project" value="InterPro"/>
</dbReference>
<organism evidence="4 5">
    <name type="scientific">Actinospica durhamensis</name>
    <dbReference type="NCBI Taxonomy" id="1508375"/>
    <lineage>
        <taxon>Bacteria</taxon>
        <taxon>Bacillati</taxon>
        <taxon>Actinomycetota</taxon>
        <taxon>Actinomycetes</taxon>
        <taxon>Catenulisporales</taxon>
        <taxon>Actinospicaceae</taxon>
        <taxon>Actinospica</taxon>
    </lineage>
</organism>
<keyword evidence="5" id="KW-1185">Reference proteome</keyword>
<feature type="transmembrane region" description="Helical" evidence="2">
    <location>
        <begin position="457"/>
        <end position="475"/>
    </location>
</feature>
<feature type="domain" description="G" evidence="3">
    <location>
        <begin position="60"/>
        <end position="190"/>
    </location>
</feature>
<dbReference type="SUPFAM" id="SSF52540">
    <property type="entry name" value="P-loop containing nucleoside triphosphate hydrolases"/>
    <property type="match status" value="1"/>
</dbReference>
<dbReference type="InterPro" id="IPR027417">
    <property type="entry name" value="P-loop_NTPase"/>
</dbReference>
<feature type="region of interest" description="Disordered" evidence="1">
    <location>
        <begin position="295"/>
        <end position="321"/>
    </location>
</feature>
<protein>
    <submittedName>
        <fullName evidence="4">50S ribosome-binding GTPase</fullName>
    </submittedName>
</protein>
<keyword evidence="2" id="KW-1133">Transmembrane helix</keyword>
<feature type="transmembrane region" description="Helical" evidence="2">
    <location>
        <begin position="481"/>
        <end position="502"/>
    </location>
</feature>
<evidence type="ECO:0000313" key="4">
    <source>
        <dbReference type="EMBL" id="MBR7832436.1"/>
    </source>
</evidence>
<gene>
    <name evidence="4" type="ORF">KDL01_04155</name>
</gene>
<dbReference type="EMBL" id="JAGSOG010000011">
    <property type="protein sequence ID" value="MBR7832436.1"/>
    <property type="molecule type" value="Genomic_DNA"/>
</dbReference>
<dbReference type="InterPro" id="IPR005662">
    <property type="entry name" value="GTPase_Era-like"/>
</dbReference>
<evidence type="ECO:0000256" key="2">
    <source>
        <dbReference type="SAM" id="Phobius"/>
    </source>
</evidence>
<proteinExistence type="predicted"/>
<sequence>MTTAADATSPEAGTGSRLDALGRVVELAEGRLAAGELEPARELLARAAERYALSAEHTLVVLGGATGVGKSSLFNALVGIGLSPVAVRRPTTSEPLACVWEAERLEEARPLLDRLGVDQRKQLCRESPLDLGRRTPGQSLAPRDPLAGLVLVDLPDHDSTRLEHRAVVDRAVEFADLLIWVTDPQKYADASWHDDYLKPLSSHGGVTLVVLNQIDKLPAGAGPECMGDLRRLLDLDGLRDVEVLPVSARTGDGLPQLRARLADLVAGRRAAADRLGADVDRIVVGLGPLLGNVSAAEPAPSPTDTGSIVLGPQPADQVSDADRERALAGLRAAAGVASLADAVAARAVARTLPMVSTPLRAVGRIWRGNQARSTPVVGPDAPAAVPVDRGGLDQVLGQFAGAATQRLPEEWGRAVKTRITGSRREVAEQLDHALSQCELSAVDGASAGAGAARLGHAALLLLAALGLVCGLGGAAGALPGFLGPLGAAALVLGALGSVLVDVRARASARARAIKSGQVAAGTLSVELAAVAQDAMFAPAAQELDRYQRALEAFGTVVR</sequence>
<evidence type="ECO:0000259" key="3">
    <source>
        <dbReference type="Pfam" id="PF01926"/>
    </source>
</evidence>
<dbReference type="AlphaFoldDB" id="A0A941IRM8"/>
<dbReference type="GO" id="GO:0043024">
    <property type="term" value="F:ribosomal small subunit binding"/>
    <property type="evidence" value="ECO:0007669"/>
    <property type="project" value="TreeGrafter"/>
</dbReference>
<dbReference type="InterPro" id="IPR006073">
    <property type="entry name" value="GTP-bd"/>
</dbReference>
<dbReference type="GO" id="GO:0000028">
    <property type="term" value="P:ribosomal small subunit assembly"/>
    <property type="evidence" value="ECO:0007669"/>
    <property type="project" value="TreeGrafter"/>
</dbReference>
<dbReference type="GO" id="GO:0019843">
    <property type="term" value="F:rRNA binding"/>
    <property type="evidence" value="ECO:0007669"/>
    <property type="project" value="TreeGrafter"/>
</dbReference>
<evidence type="ECO:0000313" key="5">
    <source>
        <dbReference type="Proteomes" id="UP000675781"/>
    </source>
</evidence>
<dbReference type="PANTHER" id="PTHR42698:SF1">
    <property type="entry name" value="GTPASE ERA, MITOCHONDRIAL"/>
    <property type="match status" value="1"/>
</dbReference>
<dbReference type="PANTHER" id="PTHR42698">
    <property type="entry name" value="GTPASE ERA"/>
    <property type="match status" value="1"/>
</dbReference>
<name>A0A941IRM8_9ACTN</name>
<evidence type="ECO:0000256" key="1">
    <source>
        <dbReference type="SAM" id="MobiDB-lite"/>
    </source>
</evidence>
<dbReference type="Proteomes" id="UP000675781">
    <property type="component" value="Unassembled WGS sequence"/>
</dbReference>
<dbReference type="RefSeq" id="WP_212526961.1">
    <property type="nucleotide sequence ID" value="NZ_JAGSOG010000011.1"/>
</dbReference>
<keyword evidence="2" id="KW-0472">Membrane</keyword>
<dbReference type="GO" id="GO:0005829">
    <property type="term" value="C:cytosol"/>
    <property type="evidence" value="ECO:0007669"/>
    <property type="project" value="TreeGrafter"/>
</dbReference>
<accession>A0A941IRM8</accession>
<reference evidence="4" key="1">
    <citation type="submission" date="2021-04" db="EMBL/GenBank/DDBJ databases">
        <title>Genome based classification of Actinospica acidithermotolerans sp. nov., an actinobacterium isolated from an Indonesian hot spring.</title>
        <authorList>
            <person name="Kusuma A.B."/>
            <person name="Putra K.E."/>
            <person name="Nafisah S."/>
            <person name="Loh J."/>
            <person name="Nouioui I."/>
            <person name="Goodfellow M."/>
        </authorList>
    </citation>
    <scope>NUCLEOTIDE SEQUENCE</scope>
    <source>
        <strain evidence="4">CSCA 57</strain>
    </source>
</reference>
<keyword evidence="2" id="KW-0812">Transmembrane</keyword>
<dbReference type="Pfam" id="PF01926">
    <property type="entry name" value="MMR_HSR1"/>
    <property type="match status" value="1"/>
</dbReference>